<protein>
    <submittedName>
        <fullName evidence="3">Uncharacterized protein</fullName>
    </submittedName>
</protein>
<organism evidence="3 4">
    <name type="scientific">Microbacterium esteraromaticum</name>
    <dbReference type="NCBI Taxonomy" id="57043"/>
    <lineage>
        <taxon>Bacteria</taxon>
        <taxon>Bacillati</taxon>
        <taxon>Actinomycetota</taxon>
        <taxon>Actinomycetes</taxon>
        <taxon>Micrococcales</taxon>
        <taxon>Microbacteriaceae</taxon>
        <taxon>Microbacterium</taxon>
    </lineage>
</organism>
<keyword evidence="4" id="KW-1185">Reference proteome</keyword>
<feature type="transmembrane region" description="Helical" evidence="1">
    <location>
        <begin position="28"/>
        <end position="46"/>
    </location>
</feature>
<evidence type="ECO:0000256" key="1">
    <source>
        <dbReference type="SAM" id="Phobius"/>
    </source>
</evidence>
<dbReference type="RefSeq" id="WP_087131064.1">
    <property type="nucleotide sequence ID" value="NZ_FUKO01000019.1"/>
</dbReference>
<evidence type="ECO:0000313" key="4">
    <source>
        <dbReference type="Proteomes" id="UP000196320"/>
    </source>
</evidence>
<evidence type="ECO:0000256" key="2">
    <source>
        <dbReference type="SAM" id="SignalP"/>
    </source>
</evidence>
<feature type="signal peptide" evidence="2">
    <location>
        <begin position="1"/>
        <end position="18"/>
    </location>
</feature>
<dbReference type="Proteomes" id="UP000196320">
    <property type="component" value="Unassembled WGS sequence"/>
</dbReference>
<feature type="chain" id="PRO_5012006312" evidence="2">
    <location>
        <begin position="19"/>
        <end position="102"/>
    </location>
</feature>
<keyword evidence="1" id="KW-0812">Transmembrane</keyword>
<evidence type="ECO:0000313" key="3">
    <source>
        <dbReference type="EMBL" id="SJN33403.1"/>
    </source>
</evidence>
<keyword evidence="1" id="KW-1133">Transmembrane helix</keyword>
<keyword evidence="1" id="KW-0472">Membrane</keyword>
<keyword evidence="2" id="KW-0732">Signal</keyword>
<dbReference type="EMBL" id="FUKO01000019">
    <property type="protein sequence ID" value="SJN33403.1"/>
    <property type="molecule type" value="Genomic_DNA"/>
</dbReference>
<sequence length="102" mass="11170">MMVSGGALAVLSTAQVFAASSSENSFSNLGFVFLASGFVFYGLIYFKYRNISKRHSHETETDATMHNVRGDDRLVKSLKGLSQPRMAAENGGVVNGVLRRFF</sequence>
<accession>A0A1R4JNN4</accession>
<gene>
    <name evidence="3" type="ORF">FM104_08290</name>
</gene>
<reference evidence="3 4" key="1">
    <citation type="submission" date="2017-02" db="EMBL/GenBank/DDBJ databases">
        <authorList>
            <person name="Peterson S.W."/>
        </authorList>
    </citation>
    <scope>NUCLEOTIDE SEQUENCE [LARGE SCALE GENOMIC DNA]</scope>
    <source>
        <strain evidence="3 4">B Mb 05.01</strain>
    </source>
</reference>
<dbReference type="OrthoDB" id="6001663at2"/>
<name>A0A1R4JNN4_9MICO</name>
<dbReference type="AlphaFoldDB" id="A0A1R4JNN4"/>
<proteinExistence type="predicted"/>